<evidence type="ECO:0000259" key="1">
    <source>
        <dbReference type="Pfam" id="PF03572"/>
    </source>
</evidence>
<dbReference type="EMBL" id="SWVK01000024">
    <property type="protein sequence ID" value="NFN36493.1"/>
    <property type="molecule type" value="Genomic_DNA"/>
</dbReference>
<dbReference type="PANTHER" id="PTHR32060:SF30">
    <property type="entry name" value="CARBOXY-TERMINAL PROCESSING PROTEASE CTPA"/>
    <property type="match status" value="1"/>
</dbReference>
<dbReference type="Pfam" id="PF03572">
    <property type="entry name" value="Peptidase_S41"/>
    <property type="match status" value="1"/>
</dbReference>
<dbReference type="GO" id="GO:0008236">
    <property type="term" value="F:serine-type peptidase activity"/>
    <property type="evidence" value="ECO:0007669"/>
    <property type="project" value="InterPro"/>
</dbReference>
<dbReference type="SUPFAM" id="SSF52096">
    <property type="entry name" value="ClpP/crotonase"/>
    <property type="match status" value="1"/>
</dbReference>
<dbReference type="RefSeq" id="WP_080442725.1">
    <property type="nucleotide sequence ID" value="NZ_QQAC01000065.1"/>
</dbReference>
<dbReference type="Gene3D" id="3.90.226.10">
    <property type="entry name" value="2-enoyl-CoA Hydratase, Chain A, domain 1"/>
    <property type="match status" value="1"/>
</dbReference>
<dbReference type="AlphaFoldDB" id="A0A6B4RYK3"/>
<sequence>MKRLFTFLISTLMLFFIGCSSSTPTLNNTKNLKQLSTEEKLEDFEYMYKILEENYPYFEVNKRMNNLDWISKKDDYISMIKTTTNDMDFFNTLEKILSELNNGHTDMISKERFSRIKALYEQDRKSNKAWIKKLNDPKVLQRYAFNPNDKNSDLSSSNKDNIIRDNVNTKIFEEGKAAYLSIKSLNSFNIENDFKTILPFLKEIKDYKGLIIDIRGNGGGDTRYWTDNLVPTLINEALSSSNYTVYRGGNLTEEFVQCRWNGGYNNFNSISDIDKEKLTNMPKELKDDFKYYCSHITNISPKSPLDFKGKIYLLVDKDVFSSSEAFASFAKSTKFATLIGEKTGGDGIGSDPAIAFLPNSGYIFRFPKEMGLAADGSCNFECKTEPDIIIDATKTSNLKDDKCIQKAIELIN</sequence>
<dbReference type="GO" id="GO:0030288">
    <property type="term" value="C:outer membrane-bounded periplasmic space"/>
    <property type="evidence" value="ECO:0007669"/>
    <property type="project" value="TreeGrafter"/>
</dbReference>
<accession>A0A6B4RYK3</accession>
<organism evidence="2 3">
    <name type="scientific">Clostridium botulinum</name>
    <dbReference type="NCBI Taxonomy" id="1491"/>
    <lineage>
        <taxon>Bacteria</taxon>
        <taxon>Bacillati</taxon>
        <taxon>Bacillota</taxon>
        <taxon>Clostridia</taxon>
        <taxon>Eubacteriales</taxon>
        <taxon>Clostridiaceae</taxon>
        <taxon>Clostridium</taxon>
    </lineage>
</organism>
<reference evidence="2 3" key="1">
    <citation type="submission" date="2019-04" db="EMBL/GenBank/DDBJ databases">
        <title>Genome sequencing of Clostridium botulinum Groups I-IV and Clostridium butyricum.</title>
        <authorList>
            <person name="Brunt J."/>
            <person name="Van Vliet A.H.M."/>
            <person name="Stringer S.C."/>
            <person name="Carter A.T."/>
            <person name="Peck M.W."/>
        </authorList>
    </citation>
    <scope>NUCLEOTIDE SEQUENCE [LARGE SCALE GENOMIC DNA]</scope>
    <source>
        <strain evidence="2 3">CB-K-33E</strain>
    </source>
</reference>
<dbReference type="InterPro" id="IPR005151">
    <property type="entry name" value="Tail-specific_protease"/>
</dbReference>
<evidence type="ECO:0000313" key="2">
    <source>
        <dbReference type="EMBL" id="NFN36493.1"/>
    </source>
</evidence>
<proteinExistence type="predicted"/>
<dbReference type="Gene3D" id="3.30.750.44">
    <property type="match status" value="1"/>
</dbReference>
<dbReference type="GO" id="GO:0007165">
    <property type="term" value="P:signal transduction"/>
    <property type="evidence" value="ECO:0007669"/>
    <property type="project" value="TreeGrafter"/>
</dbReference>
<dbReference type="InterPro" id="IPR029045">
    <property type="entry name" value="ClpP/crotonase-like_dom_sf"/>
</dbReference>
<feature type="domain" description="Tail specific protease" evidence="1">
    <location>
        <begin position="177"/>
        <end position="389"/>
    </location>
</feature>
<name>A0A6B4RYK3_CLOBO</name>
<dbReference type="GO" id="GO:0004175">
    <property type="term" value="F:endopeptidase activity"/>
    <property type="evidence" value="ECO:0007669"/>
    <property type="project" value="TreeGrafter"/>
</dbReference>
<evidence type="ECO:0000313" key="3">
    <source>
        <dbReference type="Proteomes" id="UP000473681"/>
    </source>
</evidence>
<dbReference type="PROSITE" id="PS51257">
    <property type="entry name" value="PROKAR_LIPOPROTEIN"/>
    <property type="match status" value="1"/>
</dbReference>
<comment type="caution">
    <text evidence="2">The sequence shown here is derived from an EMBL/GenBank/DDBJ whole genome shotgun (WGS) entry which is preliminary data.</text>
</comment>
<gene>
    <name evidence="2" type="ORF">FDB51_15525</name>
</gene>
<dbReference type="GO" id="GO:0006508">
    <property type="term" value="P:proteolysis"/>
    <property type="evidence" value="ECO:0007669"/>
    <property type="project" value="InterPro"/>
</dbReference>
<dbReference type="PANTHER" id="PTHR32060">
    <property type="entry name" value="TAIL-SPECIFIC PROTEASE"/>
    <property type="match status" value="1"/>
</dbReference>
<protein>
    <submittedName>
        <fullName evidence="2">S41 family peptidase</fullName>
    </submittedName>
</protein>
<dbReference type="Proteomes" id="UP000473681">
    <property type="component" value="Unassembled WGS sequence"/>
</dbReference>
<dbReference type="CDD" id="cd07563">
    <property type="entry name" value="Peptidase_S41_IRBP"/>
    <property type="match status" value="1"/>
</dbReference>